<name>A0A1H3HZD2_9RHOB</name>
<dbReference type="Proteomes" id="UP000199026">
    <property type="component" value="Unassembled WGS sequence"/>
</dbReference>
<dbReference type="EMBL" id="FNPR01000001">
    <property type="protein sequence ID" value="SDY20144.1"/>
    <property type="molecule type" value="Genomic_DNA"/>
</dbReference>
<reference evidence="2 3" key="1">
    <citation type="submission" date="2016-10" db="EMBL/GenBank/DDBJ databases">
        <authorList>
            <person name="de Groot N.N."/>
        </authorList>
    </citation>
    <scope>NUCLEOTIDE SEQUENCE [LARGE SCALE GENOMIC DNA]</scope>
    <source>
        <strain evidence="2 3">DSM 24677</strain>
    </source>
</reference>
<feature type="chain" id="PRO_5011679185" description="MetA-pathway of phenol degradation" evidence="1">
    <location>
        <begin position="21"/>
        <end position="217"/>
    </location>
</feature>
<dbReference type="AlphaFoldDB" id="A0A1H3HZD2"/>
<evidence type="ECO:0000313" key="2">
    <source>
        <dbReference type="EMBL" id="SDY20144.1"/>
    </source>
</evidence>
<accession>A0A1H3HZD2</accession>
<protein>
    <recommendedName>
        <fullName evidence="4">MetA-pathway of phenol degradation</fullName>
    </recommendedName>
</protein>
<evidence type="ECO:0000256" key="1">
    <source>
        <dbReference type="SAM" id="SignalP"/>
    </source>
</evidence>
<dbReference type="RefSeq" id="WP_089887902.1">
    <property type="nucleotide sequence ID" value="NZ_CALLJM010000011.1"/>
</dbReference>
<feature type="signal peptide" evidence="1">
    <location>
        <begin position="1"/>
        <end position="20"/>
    </location>
</feature>
<dbReference type="STRING" id="576131.SAMN05444486_101721"/>
<evidence type="ECO:0008006" key="4">
    <source>
        <dbReference type="Google" id="ProtNLM"/>
    </source>
</evidence>
<organism evidence="2 3">
    <name type="scientific">Lentibacter algarum</name>
    <dbReference type="NCBI Taxonomy" id="576131"/>
    <lineage>
        <taxon>Bacteria</taxon>
        <taxon>Pseudomonadati</taxon>
        <taxon>Pseudomonadota</taxon>
        <taxon>Alphaproteobacteria</taxon>
        <taxon>Rhodobacterales</taxon>
        <taxon>Roseobacteraceae</taxon>
        <taxon>Lentibacter</taxon>
    </lineage>
</organism>
<keyword evidence="1" id="KW-0732">Signal</keyword>
<proteinExistence type="predicted"/>
<evidence type="ECO:0000313" key="3">
    <source>
        <dbReference type="Proteomes" id="UP000199026"/>
    </source>
</evidence>
<gene>
    <name evidence="2" type="ORF">SAMN05444486_101721</name>
</gene>
<keyword evidence="3" id="KW-1185">Reference proteome</keyword>
<sequence length="217" mass="23717">MLNFYLFLFLALASTVDAGAWSRSKGEGFTMTSLQVTAPSFTEPASFYYSNFSEFGLTDSITFGADLGHSVSGESKLIAFLRHPILALKDKHHFAAELGVGEIAGEFILRPGLFYGRGLAHHNSSGWLAIDVLFEHHVRLQKTDFKADFTYGITSSGGFKTILQMQSGRQAGDPKFLRFAPSLAIPMGSATHLELGGSLNLIGEPEYGLKIGIWKEF</sequence>